<dbReference type="EMBL" id="EU309041">
    <property type="protein sequence ID" value="ABY65847.1"/>
    <property type="molecule type" value="Genomic_DNA"/>
</dbReference>
<dbReference type="OrthoDB" id="27883at10239"/>
<dbReference type="SUPFAM" id="SSF140376">
    <property type="entry name" value="ChaB-like"/>
    <property type="match status" value="1"/>
</dbReference>
<feature type="region of interest" description="Disordered" evidence="1">
    <location>
        <begin position="116"/>
        <end position="157"/>
    </location>
</feature>
<dbReference type="KEGG" id="vg:5850427"/>
<dbReference type="RefSeq" id="YP_001651031.1">
    <property type="nucleotide sequence ID" value="NC_010276.1"/>
</dbReference>
<accession>B0FDY9</accession>
<sequence>MATTKRRARASSPMLNVRYYDNVSELPMSVKKSLPAKAQRMYMHVYNSGVSRYDNPARVAWAVVSKYYERPLVRGRKWTRRPHTRTGKSDDDDENDDDTSMSDYYDFMNIFETNNFDDTDTDTDDDDDDDDDLYTDDYDTYTDDEYTDTDTDNYDNY</sequence>
<proteinExistence type="predicted"/>
<dbReference type="GeneID" id="5850427"/>
<feature type="region of interest" description="Disordered" evidence="1">
    <location>
        <begin position="78"/>
        <end position="101"/>
    </location>
</feature>
<reference evidence="2 3" key="1">
    <citation type="submission" date="2007-11" db="EMBL/GenBank/DDBJ databases">
        <title>Sequence and organization of Orgyia leucostigma nucleopolyhedrovirus genome.</title>
        <authorList>
            <person name="Eveleigh R.J.M."/>
            <person name="Lapointe R."/>
            <person name="Graham R.I."/>
            <person name="Lauzon H.A.M."/>
            <person name="Pavlik L."/>
            <person name="Arif B.M."/>
            <person name="Lucarotti C.J."/>
        </authorList>
    </citation>
    <scope>NUCLEOTIDE SEQUENCE [LARGE SCALE GENOMIC DNA]</scope>
    <source>
        <strain evidence="2">CFS-77</strain>
    </source>
</reference>
<dbReference type="InterPro" id="IPR009317">
    <property type="entry name" value="ChaB"/>
</dbReference>
<dbReference type="Proteomes" id="UP000203316">
    <property type="component" value="Segment"/>
</dbReference>
<evidence type="ECO:0000313" key="2">
    <source>
        <dbReference type="EMBL" id="ABY65847.1"/>
    </source>
</evidence>
<evidence type="ECO:0000256" key="1">
    <source>
        <dbReference type="SAM" id="MobiDB-lite"/>
    </source>
</evidence>
<organism evidence="2 3">
    <name type="scientific">Orgyia leucostigma nucleopolyhedrovirus</name>
    <dbReference type="NCBI Taxonomy" id="490711"/>
    <lineage>
        <taxon>Viruses</taxon>
        <taxon>Viruses incertae sedis</taxon>
        <taxon>Naldaviricetes</taxon>
        <taxon>Lefavirales</taxon>
        <taxon>Baculoviridae</taxon>
        <taxon>Alphabaculovirus</taxon>
        <taxon>Alphabaculovirus orleucostigmae</taxon>
    </lineage>
</organism>
<feature type="compositionally biased region" description="Acidic residues" evidence="1">
    <location>
        <begin position="90"/>
        <end position="100"/>
    </location>
</feature>
<protein>
    <submittedName>
        <fullName evidence="2">Uncharacterized protein</fullName>
    </submittedName>
</protein>
<dbReference type="Pfam" id="PF06150">
    <property type="entry name" value="ChaB"/>
    <property type="match status" value="1"/>
</dbReference>
<dbReference type="InterPro" id="IPR037205">
    <property type="entry name" value="ChaB_sf"/>
</dbReference>
<evidence type="ECO:0000313" key="3">
    <source>
        <dbReference type="Proteomes" id="UP000203316"/>
    </source>
</evidence>
<dbReference type="Gene3D" id="1.10.1740.70">
    <property type="entry name" value="ChaB"/>
    <property type="match status" value="1"/>
</dbReference>
<name>B0FDY9_9ABAC</name>
<keyword evidence="3" id="KW-1185">Reference proteome</keyword>